<feature type="domain" description="Peptidase S1" evidence="1">
    <location>
        <begin position="23"/>
        <end position="297"/>
    </location>
</feature>
<sequence length="298" mass="33981">MKKLLIAIVSSFLVLQPIQSFAIEGGEEAKNHPRIVSIVLFSGENFYSACSGFLFAPRIVLTAAHCQFKPSNKFDKWLDTQVFIGYPGKILSTNRKDIVQAQKVFSYKDYNQIRNPAAYNNKDFMIVVTKEPVAKVSWARAASETTFKNLVDEKAFVTMGGYGLSSEKERSMKRDGYKWPRTLTFPFVDEEHYNLVIENRLDKHYWPAFTDPYEKWGWTKTSKETGAGCDGDSGAGIFTKTANRFVYVGLNAWPIDSPNCFDKARWNIHGGLNRVDPIYYHSELLDKAVKYVEKNFGK</sequence>
<protein>
    <submittedName>
        <fullName evidence="2">Unannotated protein</fullName>
    </submittedName>
</protein>
<proteinExistence type="predicted"/>
<accession>A0A6J6JIL2</accession>
<dbReference type="GO" id="GO:0004252">
    <property type="term" value="F:serine-type endopeptidase activity"/>
    <property type="evidence" value="ECO:0007669"/>
    <property type="project" value="InterPro"/>
</dbReference>
<gene>
    <name evidence="2" type="ORF">UFOPK2106_00607</name>
</gene>
<dbReference type="PROSITE" id="PS50240">
    <property type="entry name" value="TRYPSIN_DOM"/>
    <property type="match status" value="1"/>
</dbReference>
<evidence type="ECO:0000259" key="1">
    <source>
        <dbReference type="PROSITE" id="PS50240"/>
    </source>
</evidence>
<dbReference type="EMBL" id="CAEZVS010000079">
    <property type="protein sequence ID" value="CAB4636992.1"/>
    <property type="molecule type" value="Genomic_DNA"/>
</dbReference>
<dbReference type="Pfam" id="PF00089">
    <property type="entry name" value="Trypsin"/>
    <property type="match status" value="1"/>
</dbReference>
<reference evidence="2" key="1">
    <citation type="submission" date="2020-05" db="EMBL/GenBank/DDBJ databases">
        <authorList>
            <person name="Chiriac C."/>
            <person name="Salcher M."/>
            <person name="Ghai R."/>
            <person name="Kavagutti S V."/>
        </authorList>
    </citation>
    <scope>NUCLEOTIDE SEQUENCE</scope>
</reference>
<dbReference type="PROSITE" id="PS00134">
    <property type="entry name" value="TRYPSIN_HIS"/>
    <property type="match status" value="1"/>
</dbReference>
<dbReference type="PANTHER" id="PTHR24260">
    <property type="match status" value="1"/>
</dbReference>
<dbReference type="InterPro" id="IPR018114">
    <property type="entry name" value="TRYPSIN_HIS"/>
</dbReference>
<dbReference type="InterPro" id="IPR051333">
    <property type="entry name" value="CLIP_Serine_Protease"/>
</dbReference>
<dbReference type="Gene3D" id="2.40.10.10">
    <property type="entry name" value="Trypsin-like serine proteases"/>
    <property type="match status" value="1"/>
</dbReference>
<name>A0A6J6JIL2_9ZZZZ</name>
<evidence type="ECO:0000313" key="2">
    <source>
        <dbReference type="EMBL" id="CAB4636992.1"/>
    </source>
</evidence>
<dbReference type="SMART" id="SM00020">
    <property type="entry name" value="Tryp_SPc"/>
    <property type="match status" value="1"/>
</dbReference>
<dbReference type="InterPro" id="IPR043504">
    <property type="entry name" value="Peptidase_S1_PA_chymotrypsin"/>
</dbReference>
<organism evidence="2">
    <name type="scientific">freshwater metagenome</name>
    <dbReference type="NCBI Taxonomy" id="449393"/>
    <lineage>
        <taxon>unclassified sequences</taxon>
        <taxon>metagenomes</taxon>
        <taxon>ecological metagenomes</taxon>
    </lineage>
</organism>
<dbReference type="InterPro" id="IPR009003">
    <property type="entry name" value="Peptidase_S1_PA"/>
</dbReference>
<dbReference type="PANTHER" id="PTHR24260:SF136">
    <property type="entry name" value="GH08193P-RELATED"/>
    <property type="match status" value="1"/>
</dbReference>
<dbReference type="InterPro" id="IPR001254">
    <property type="entry name" value="Trypsin_dom"/>
</dbReference>
<dbReference type="AlphaFoldDB" id="A0A6J6JIL2"/>
<dbReference type="GO" id="GO:0006508">
    <property type="term" value="P:proteolysis"/>
    <property type="evidence" value="ECO:0007669"/>
    <property type="project" value="InterPro"/>
</dbReference>
<dbReference type="SUPFAM" id="SSF50494">
    <property type="entry name" value="Trypsin-like serine proteases"/>
    <property type="match status" value="1"/>
</dbReference>